<keyword evidence="2" id="KW-1185">Reference proteome</keyword>
<gene>
    <name evidence="1" type="ORF">AU468_02730</name>
</gene>
<comment type="caution">
    <text evidence="1">The sequence shown here is derived from an EMBL/GenBank/DDBJ whole genome shotgun (WGS) entry which is preliminary data.</text>
</comment>
<evidence type="ECO:0000313" key="1">
    <source>
        <dbReference type="EMBL" id="POR04746.1"/>
    </source>
</evidence>
<dbReference type="EMBL" id="LPWH01000007">
    <property type="protein sequence ID" value="POR04746.1"/>
    <property type="molecule type" value="Genomic_DNA"/>
</dbReference>
<name>A0A2S4JZ19_9SPIO</name>
<protein>
    <submittedName>
        <fullName evidence="1">Uncharacterized protein</fullName>
    </submittedName>
</protein>
<evidence type="ECO:0000313" key="2">
    <source>
        <dbReference type="Proteomes" id="UP000237350"/>
    </source>
</evidence>
<dbReference type="OrthoDB" id="9927997at2"/>
<sequence>MIIITGILFFVLSLFSPGLLFGEDFGEGGPGEGWSWPMEGSFDVSQGDSASGFVYRLVPRSRDSLLRAVAPGEVIFRSRSARNEILRSSAVPREREFVAIRHHEGFVAGYFSEGALQGFPGPPGKDAQAHAWIDVVLWDELLQEQVNPRLLWSDPEQFARTAIPPLEFVQEGSPSVPSSLQEGEVVLRIPSGRLDVTRLPWEIRILERGELREEARFVFPRDLERLATPSGDIELLRFEVRPGRGNLVVEAVRFDRTIQRRTLPFTVRERPADQSGS</sequence>
<accession>A0A2S4JZ19</accession>
<proteinExistence type="predicted"/>
<dbReference type="Proteomes" id="UP000237350">
    <property type="component" value="Unassembled WGS sequence"/>
</dbReference>
<dbReference type="RefSeq" id="WP_103679392.1">
    <property type="nucleotide sequence ID" value="NZ_LPWH01000007.1"/>
</dbReference>
<dbReference type="AlphaFoldDB" id="A0A2S4JZ19"/>
<organism evidence="1 2">
    <name type="scientific">Alkalispirochaeta sphaeroplastigenens</name>
    <dbReference type="NCBI Taxonomy" id="1187066"/>
    <lineage>
        <taxon>Bacteria</taxon>
        <taxon>Pseudomonadati</taxon>
        <taxon>Spirochaetota</taxon>
        <taxon>Spirochaetia</taxon>
        <taxon>Spirochaetales</taxon>
        <taxon>Spirochaetaceae</taxon>
        <taxon>Alkalispirochaeta</taxon>
    </lineage>
</organism>
<reference evidence="2" key="1">
    <citation type="submission" date="2015-12" db="EMBL/GenBank/DDBJ databases">
        <authorList>
            <person name="Lodha T.D."/>
            <person name="Chintalapati S."/>
            <person name="Chintalapati V.R."/>
            <person name="Sravanthi T."/>
        </authorList>
    </citation>
    <scope>NUCLEOTIDE SEQUENCE [LARGE SCALE GENOMIC DNA]</scope>
    <source>
        <strain evidence="2">JC133</strain>
    </source>
</reference>